<sequence length="67" mass="7758">MRHFLVPRTHHIPGRHALEEDAKEWGDDVFDEPRGRSKQPPLRERRFSGMAASSRAKRTSCGMTRTL</sequence>
<gene>
    <name evidence="2" type="ORF">SEVIR_9G308150v2</name>
</gene>
<protein>
    <submittedName>
        <fullName evidence="2">Uncharacterized protein</fullName>
    </submittedName>
</protein>
<dbReference type="EMBL" id="CM016560">
    <property type="protein sequence ID" value="TKV94633.1"/>
    <property type="molecule type" value="Genomic_DNA"/>
</dbReference>
<dbReference type="Proteomes" id="UP000298652">
    <property type="component" value="Chromosome 9"/>
</dbReference>
<evidence type="ECO:0000313" key="2">
    <source>
        <dbReference type="EMBL" id="TKV94633.1"/>
    </source>
</evidence>
<evidence type="ECO:0000313" key="3">
    <source>
        <dbReference type="Proteomes" id="UP000298652"/>
    </source>
</evidence>
<organism evidence="2 3">
    <name type="scientific">Setaria viridis</name>
    <name type="common">Green bristlegrass</name>
    <name type="synonym">Setaria italica subsp. viridis</name>
    <dbReference type="NCBI Taxonomy" id="4556"/>
    <lineage>
        <taxon>Eukaryota</taxon>
        <taxon>Viridiplantae</taxon>
        <taxon>Streptophyta</taxon>
        <taxon>Embryophyta</taxon>
        <taxon>Tracheophyta</taxon>
        <taxon>Spermatophyta</taxon>
        <taxon>Magnoliopsida</taxon>
        <taxon>Liliopsida</taxon>
        <taxon>Poales</taxon>
        <taxon>Poaceae</taxon>
        <taxon>PACMAD clade</taxon>
        <taxon>Panicoideae</taxon>
        <taxon>Panicodae</taxon>
        <taxon>Paniceae</taxon>
        <taxon>Cenchrinae</taxon>
        <taxon>Setaria</taxon>
    </lineage>
</organism>
<dbReference type="AlphaFoldDB" id="A0A4U6T244"/>
<feature type="region of interest" description="Disordered" evidence="1">
    <location>
        <begin position="17"/>
        <end position="67"/>
    </location>
</feature>
<reference evidence="2" key="1">
    <citation type="submission" date="2019-03" db="EMBL/GenBank/DDBJ databases">
        <title>WGS assembly of Setaria viridis.</title>
        <authorList>
            <person name="Huang P."/>
            <person name="Jenkins J."/>
            <person name="Grimwood J."/>
            <person name="Barry K."/>
            <person name="Healey A."/>
            <person name="Mamidi S."/>
            <person name="Sreedasyam A."/>
            <person name="Shu S."/>
            <person name="Feldman M."/>
            <person name="Wu J."/>
            <person name="Yu Y."/>
            <person name="Chen C."/>
            <person name="Johnson J."/>
            <person name="Rokhsar D."/>
            <person name="Baxter I."/>
            <person name="Schmutz J."/>
            <person name="Brutnell T."/>
            <person name="Kellogg E."/>
        </authorList>
    </citation>
    <scope>NUCLEOTIDE SEQUENCE [LARGE SCALE GENOMIC DNA]</scope>
</reference>
<dbReference type="Gramene" id="TKV94633">
    <property type="protein sequence ID" value="TKV94633"/>
    <property type="gene ID" value="SEVIR_9G308150v2"/>
</dbReference>
<evidence type="ECO:0000256" key="1">
    <source>
        <dbReference type="SAM" id="MobiDB-lite"/>
    </source>
</evidence>
<keyword evidence="3" id="KW-1185">Reference proteome</keyword>
<name>A0A4U6T244_SETVI</name>
<proteinExistence type="predicted"/>
<accession>A0A4U6T244</accession>
<feature type="compositionally biased region" description="Basic and acidic residues" evidence="1">
    <location>
        <begin position="17"/>
        <end position="47"/>
    </location>
</feature>